<feature type="compositionally biased region" description="Basic and acidic residues" evidence="2">
    <location>
        <begin position="311"/>
        <end position="332"/>
    </location>
</feature>
<dbReference type="EMBL" id="JAOAOG010000322">
    <property type="protein sequence ID" value="KAJ6229343.1"/>
    <property type="molecule type" value="Genomic_DNA"/>
</dbReference>
<comment type="caution">
    <text evidence="3">The sequence shown here is derived from an EMBL/GenBank/DDBJ whole genome shotgun (WGS) entry which is preliminary data.</text>
</comment>
<name>A0ABQ8X9I5_9EUKA</name>
<feature type="region of interest" description="Disordered" evidence="2">
    <location>
        <begin position="532"/>
        <end position="651"/>
    </location>
</feature>
<feature type="compositionally biased region" description="Basic and acidic residues" evidence="2">
    <location>
        <begin position="574"/>
        <end position="606"/>
    </location>
</feature>
<feature type="region of interest" description="Disordered" evidence="2">
    <location>
        <begin position="310"/>
        <end position="389"/>
    </location>
</feature>
<feature type="compositionally biased region" description="Basic and acidic residues" evidence="2">
    <location>
        <begin position="887"/>
        <end position="897"/>
    </location>
</feature>
<evidence type="ECO:0000313" key="4">
    <source>
        <dbReference type="Proteomes" id="UP001150062"/>
    </source>
</evidence>
<feature type="compositionally biased region" description="Basic and acidic residues" evidence="2">
    <location>
        <begin position="437"/>
        <end position="451"/>
    </location>
</feature>
<sequence length="1214" mass="143092">MIDCILILDQKGTPQFFQCTTTFPLSSLTDLQVSLLKHIKVKKKSELLQQNTMFCNQGRYQLVYQQQGDVIIAVCGSNTPNPFSLSSLIRSISKFFLQTTNPIKLSLLKQKYSQISLGLENILYNDLQFDFLSIENSLLNLQQERHTPRTKKKSKPKKPKKTKKKSLKKKKPKTKTHKRRKTFKLIKKNPLKSLSNEKTEEPRDRKNLQINQNTETIQNKAKTSFIKIYAKHNNQAFNVSKSYKIYRSLISKPFLAHQPKEKIKFSPNFYVHPKTIPNTRKIQIQNNQEFDINDHFLSSQLSMLKTFQCPERNESQDDENVKEKNNNKKRNNEMVFKSKQLTPDNNKKNNNNSEECISSTESQQQRPSQNENENENENENTIRPINEKENKNEYNAISKQFNSDTLNQEYKEISNQIINSKNLNSQLYYKNPNQNEKGNEQKNNDRVKEEVSKRNILQTTNITQNNNNESYLKIIKKNPKFFEITFQIAEINTSLIFEQSILLQQKIQNTQKTLRDKNSNIDQLFTQKYENNGIENKNNENTNNNLNENGNENINEHTYKKNENTYTNVNNEFYNEKEKEKEKDKDKEKEKEKEKEKGEREGKDTDTENMEDDDTYENNVKNDNQKNIIKNKKNENNDGDENTNQKNENQYENDTELYNINNEIDLNNQNELNNENNKNNQNEKNIDQDITKIENDNNNETETENENMDVNENLEEIKNMHEKGNHVNYREEENETQINTLKSQNKYENNVENDNDKNIIKNNKKENTDGDESIKKNEKNEHQNENDNELDNINNQNNLNNQNELNNENNKNNQNEKNIDQNITKIENDNNNETETENKNVNNENMEANENLEEIKNMHEKGNHVNYREEENETHINTLKSQNKYENNVKNDNDKNIIKNNENGDTDGGEKEKDRKNSKNNENIIQKKDQIKDAMGNGNEHIPQKNEYVDVCSGEYQNANVPLNVAIKTKYSVKIDNREIIYLDYQYNKLKNCRIIGHLYFQIINNNNTNLGLKSPQNLFFNIHNTEKINKVAHDPRIVEKTETDNRYKFLNIKNCILPKNILKYQINKNFTFQPIKIDYKCISKNNIYLISIGYRINPLFVNKIKNIHFILYLDCAVKRIATKPKAKLNLHHTKSKNILWEITNYNSSKLETKFETNQMLNEIIIGIQYQIPDFSLSNINIEIDNLSKKFFQTSQLIKTMSNRYIIHIPINNK</sequence>
<evidence type="ECO:0000256" key="2">
    <source>
        <dbReference type="SAM" id="MobiDB-lite"/>
    </source>
</evidence>
<gene>
    <name evidence="3" type="ORF">M0813_07962</name>
</gene>
<feature type="compositionally biased region" description="Acidic residues" evidence="2">
    <location>
        <begin position="607"/>
        <end position="616"/>
    </location>
</feature>
<feature type="compositionally biased region" description="Basic and acidic residues" evidence="2">
    <location>
        <begin position="908"/>
        <end position="929"/>
    </location>
</feature>
<feature type="region of interest" description="Disordered" evidence="2">
    <location>
        <begin position="669"/>
        <end position="690"/>
    </location>
</feature>
<feature type="compositionally biased region" description="Basic and acidic residues" evidence="2">
    <location>
        <begin position="195"/>
        <end position="207"/>
    </location>
</feature>
<feature type="compositionally biased region" description="Basic and acidic residues" evidence="2">
    <location>
        <begin position="754"/>
        <end position="785"/>
    </location>
</feature>
<feature type="region of interest" description="Disordered" evidence="2">
    <location>
        <begin position="742"/>
        <end position="845"/>
    </location>
</feature>
<evidence type="ECO:0000256" key="1">
    <source>
        <dbReference type="SAM" id="Coils"/>
    </source>
</evidence>
<feature type="compositionally biased region" description="Low complexity" evidence="2">
    <location>
        <begin position="791"/>
        <end position="829"/>
    </location>
</feature>
<reference evidence="3" key="1">
    <citation type="submission" date="2022-08" db="EMBL/GenBank/DDBJ databases">
        <title>Novel sulfate-reducing endosymbionts in the free-living metamonad Anaeramoeba.</title>
        <authorList>
            <person name="Jerlstrom-Hultqvist J."/>
            <person name="Cepicka I."/>
            <person name="Gallot-Lavallee L."/>
            <person name="Salas-Leiva D."/>
            <person name="Curtis B.A."/>
            <person name="Zahonova K."/>
            <person name="Pipaliya S."/>
            <person name="Dacks J."/>
            <person name="Roger A.J."/>
        </authorList>
    </citation>
    <scope>NUCLEOTIDE SEQUENCE</scope>
    <source>
        <strain evidence="3">Schooner1</strain>
    </source>
</reference>
<accession>A0ABQ8X9I5</accession>
<proteinExistence type="predicted"/>
<feature type="compositionally biased region" description="Low complexity" evidence="2">
    <location>
        <begin position="617"/>
        <end position="628"/>
    </location>
</feature>
<keyword evidence="1" id="KW-0175">Coiled coil</keyword>
<feature type="region of interest" description="Disordered" evidence="2">
    <location>
        <begin position="428"/>
        <end position="451"/>
    </location>
</feature>
<protein>
    <submittedName>
        <fullName evidence="3">Recq-mediated genome instability protein</fullName>
    </submittedName>
</protein>
<feature type="region of interest" description="Disordered" evidence="2">
    <location>
        <begin position="143"/>
        <end position="215"/>
    </location>
</feature>
<feature type="compositionally biased region" description="Polar residues" evidence="2">
    <location>
        <begin position="564"/>
        <end position="573"/>
    </location>
</feature>
<keyword evidence="4" id="KW-1185">Reference proteome</keyword>
<feature type="compositionally biased region" description="Basic residues" evidence="2">
    <location>
        <begin position="148"/>
        <end position="190"/>
    </location>
</feature>
<feature type="compositionally biased region" description="Low complexity" evidence="2">
    <location>
        <begin position="836"/>
        <end position="845"/>
    </location>
</feature>
<feature type="coiled-coil region" evidence="1">
    <location>
        <begin position="693"/>
        <end position="720"/>
    </location>
</feature>
<feature type="compositionally biased region" description="Low complexity" evidence="2">
    <location>
        <begin position="532"/>
        <end position="553"/>
    </location>
</feature>
<feature type="compositionally biased region" description="Polar residues" evidence="2">
    <location>
        <begin position="353"/>
        <end position="369"/>
    </location>
</feature>
<evidence type="ECO:0000313" key="3">
    <source>
        <dbReference type="EMBL" id="KAJ6229343.1"/>
    </source>
</evidence>
<feature type="compositionally biased region" description="Basic and acidic residues" evidence="2">
    <location>
        <begin position="554"/>
        <end position="563"/>
    </location>
</feature>
<feature type="region of interest" description="Disordered" evidence="2">
    <location>
        <begin position="877"/>
        <end position="929"/>
    </location>
</feature>
<feature type="compositionally biased region" description="Low complexity" evidence="2">
    <location>
        <begin position="669"/>
        <end position="683"/>
    </location>
</feature>
<organism evidence="3 4">
    <name type="scientific">Anaeramoeba flamelloides</name>
    <dbReference type="NCBI Taxonomy" id="1746091"/>
    <lineage>
        <taxon>Eukaryota</taxon>
        <taxon>Metamonada</taxon>
        <taxon>Anaeramoebidae</taxon>
        <taxon>Anaeramoeba</taxon>
    </lineage>
</organism>
<dbReference type="Proteomes" id="UP001150062">
    <property type="component" value="Unassembled WGS sequence"/>
</dbReference>